<dbReference type="PROSITE" id="PS50245">
    <property type="entry name" value="CAP_GLY_2"/>
    <property type="match status" value="1"/>
</dbReference>
<protein>
    <recommendedName>
        <fullName evidence="6">BTB domain-containing protein</fullName>
    </recommendedName>
</protein>
<proteinExistence type="predicted"/>
<dbReference type="SUPFAM" id="SSF74924">
    <property type="entry name" value="Cap-Gly domain"/>
    <property type="match status" value="1"/>
</dbReference>
<feature type="compositionally biased region" description="Polar residues" evidence="1">
    <location>
        <begin position="1165"/>
        <end position="1185"/>
    </location>
</feature>
<feature type="compositionally biased region" description="Basic and acidic residues" evidence="1">
    <location>
        <begin position="1424"/>
        <end position="1437"/>
    </location>
</feature>
<keyword evidence="5" id="KW-1185">Reference proteome</keyword>
<reference evidence="4 5" key="1">
    <citation type="journal article" date="2012" name="Plant Cell">
        <title>Genome comparison of barley and maize smut fungi reveals targeted loss of RNA silencing components and species-specific presence of transposable elements.</title>
        <authorList>
            <person name="Laurie J.D."/>
            <person name="Ali S."/>
            <person name="Linning R."/>
            <person name="Mannhaupt G."/>
            <person name="Wong P."/>
            <person name="Gueldener U."/>
            <person name="Muensterkoetter M."/>
            <person name="Moore R."/>
            <person name="Kahmann R."/>
            <person name="Bakkeren G."/>
            <person name="Schirawski J."/>
        </authorList>
    </citation>
    <scope>NUCLEOTIDE SEQUENCE [LARGE SCALE GENOMIC DNA]</scope>
    <source>
        <strain evidence="5">Uh4875-4</strain>
    </source>
</reference>
<feature type="compositionally biased region" description="Polar residues" evidence="1">
    <location>
        <begin position="1202"/>
        <end position="1211"/>
    </location>
</feature>
<evidence type="ECO:0000256" key="1">
    <source>
        <dbReference type="SAM" id="MobiDB-lite"/>
    </source>
</evidence>
<feature type="region of interest" description="Disordered" evidence="1">
    <location>
        <begin position="324"/>
        <end position="357"/>
    </location>
</feature>
<feature type="domain" description="BTB" evidence="2">
    <location>
        <begin position="517"/>
        <end position="575"/>
    </location>
</feature>
<feature type="region of interest" description="Disordered" evidence="1">
    <location>
        <begin position="1"/>
        <end position="72"/>
    </location>
</feature>
<feature type="compositionally biased region" description="Low complexity" evidence="1">
    <location>
        <begin position="878"/>
        <end position="911"/>
    </location>
</feature>
<dbReference type="Pfam" id="PF00651">
    <property type="entry name" value="BTB"/>
    <property type="match status" value="1"/>
</dbReference>
<evidence type="ECO:0000259" key="2">
    <source>
        <dbReference type="PROSITE" id="PS50097"/>
    </source>
</evidence>
<dbReference type="InterPro" id="IPR011333">
    <property type="entry name" value="SKP1/BTB/POZ_sf"/>
</dbReference>
<dbReference type="PROSITE" id="PS50097">
    <property type="entry name" value="BTB"/>
    <property type="match status" value="1"/>
</dbReference>
<dbReference type="PANTHER" id="PTHR22427:SF7">
    <property type="entry name" value="GH15728P"/>
    <property type="match status" value="1"/>
</dbReference>
<dbReference type="OrthoDB" id="2130750at2759"/>
<dbReference type="Gene3D" id="3.30.710.10">
    <property type="entry name" value="Potassium Channel Kv1.1, Chain A"/>
    <property type="match status" value="1"/>
</dbReference>
<feature type="region of interest" description="Disordered" evidence="1">
    <location>
        <begin position="219"/>
        <end position="311"/>
    </location>
</feature>
<feature type="region of interest" description="Disordered" evidence="1">
    <location>
        <begin position="951"/>
        <end position="1223"/>
    </location>
</feature>
<dbReference type="InterPro" id="IPR036859">
    <property type="entry name" value="CAP-Gly_dom_sf"/>
</dbReference>
<dbReference type="EMBL" id="CAGI01000169">
    <property type="protein sequence ID" value="CCF51937.1"/>
    <property type="molecule type" value="Genomic_DNA"/>
</dbReference>
<dbReference type="SMART" id="SM00225">
    <property type="entry name" value="BTB"/>
    <property type="match status" value="1"/>
</dbReference>
<dbReference type="Gene3D" id="2.30.30.190">
    <property type="entry name" value="CAP Gly-rich-like domain"/>
    <property type="match status" value="1"/>
</dbReference>
<comment type="caution">
    <text evidence="4">The sequence shown here is derived from an EMBL/GenBank/DDBJ whole genome shotgun (WGS) entry which is preliminary data.</text>
</comment>
<feature type="compositionally biased region" description="Polar residues" evidence="1">
    <location>
        <begin position="232"/>
        <end position="243"/>
    </location>
</feature>
<feature type="compositionally biased region" description="Low complexity" evidence="1">
    <location>
        <begin position="331"/>
        <end position="349"/>
    </location>
</feature>
<dbReference type="PANTHER" id="PTHR22427">
    <property type="entry name" value="GH15728P"/>
    <property type="match status" value="1"/>
</dbReference>
<name>I2FYE4_USTHO</name>
<evidence type="ECO:0008006" key="6">
    <source>
        <dbReference type="Google" id="ProtNLM"/>
    </source>
</evidence>
<feature type="region of interest" description="Disordered" evidence="1">
    <location>
        <begin position="876"/>
        <end position="911"/>
    </location>
</feature>
<feature type="region of interest" description="Disordered" evidence="1">
    <location>
        <begin position="132"/>
        <end position="152"/>
    </location>
</feature>
<feature type="domain" description="CAP-Gly" evidence="3">
    <location>
        <begin position="1343"/>
        <end position="1386"/>
    </location>
</feature>
<feature type="compositionally biased region" description="Low complexity" evidence="1">
    <location>
        <begin position="951"/>
        <end position="960"/>
    </location>
</feature>
<organism evidence="4 5">
    <name type="scientific">Ustilago hordei</name>
    <name type="common">Barley covered smut fungus</name>
    <dbReference type="NCBI Taxonomy" id="120017"/>
    <lineage>
        <taxon>Eukaryota</taxon>
        <taxon>Fungi</taxon>
        <taxon>Dikarya</taxon>
        <taxon>Basidiomycota</taxon>
        <taxon>Ustilaginomycotina</taxon>
        <taxon>Ustilaginomycetes</taxon>
        <taxon>Ustilaginales</taxon>
        <taxon>Ustilaginaceae</taxon>
        <taxon>Ustilago</taxon>
    </lineage>
</organism>
<feature type="compositionally biased region" description="Polar residues" evidence="1">
    <location>
        <begin position="39"/>
        <end position="60"/>
    </location>
</feature>
<feature type="compositionally biased region" description="Low complexity" evidence="1">
    <location>
        <begin position="1302"/>
        <end position="1327"/>
    </location>
</feature>
<evidence type="ECO:0000313" key="4">
    <source>
        <dbReference type="EMBL" id="CCF51937.1"/>
    </source>
</evidence>
<feature type="region of interest" description="Disordered" evidence="1">
    <location>
        <begin position="1417"/>
        <end position="1437"/>
    </location>
</feature>
<feature type="region of interest" description="Disordered" evidence="1">
    <location>
        <begin position="1295"/>
        <end position="1333"/>
    </location>
</feature>
<feature type="compositionally biased region" description="Low complexity" evidence="1">
    <location>
        <begin position="1014"/>
        <end position="1026"/>
    </location>
</feature>
<dbReference type="SUPFAM" id="SSF54695">
    <property type="entry name" value="POZ domain"/>
    <property type="match status" value="1"/>
</dbReference>
<dbReference type="eggNOG" id="ENOG502QWKJ">
    <property type="taxonomic scope" value="Eukaryota"/>
</dbReference>
<dbReference type="STRING" id="1128400.I2FYE4"/>
<sequence length="1459" mass="154407">MSGFAATGGRPGQSSRATGMAAPAPPSSIRRDRPGAPRSSISNESIAGPSRSSTAGTTRRNTSDDPVRAAQNEATRVWRDDLCRLLERAEERFADVCWTTASSTDAQDNGDFDSELGHVTFTGTDSIGHGSSLGHGSTLVPSSLTSSSPSIPKPSATTDTLIWAHKAILYARAPNTFQTRFLHLRSPAAQLQHIGSTASLVSLPLHRSESQLSINSNFSCSTQTGVPPPAPSNTASNGNSVSSPPAFAPKQRKSIRGAAPPSSFSMAKPSLRKPISRSSISRPLRKPSVDEAGSFAGFMTSDSEGEGGPATSLRASRLINARNTPTANGASLTSPSKVSQTSSSGHQSSNAPARKSSFASVTSAAESRITDNRSLISDASTLRAPISLGGVSQAFFEATLQYLYTGEEAMVDAFEFLFEDRLASDSEVTLEEKLDKLRSDLTFMWRSKLYSDVKIVLGEDDDSDDMDRAALGGQRKGNSAKFVDIPDANMSVISLAQTIDTDRVDDSDAEDDELTSFSTHRMILASRSQYFASMLLSPYADSTAPVLHLPYPPFTPASFHFTLGFLYTGTLFFSNRTFDLSTAFSLWRAGAYLQIETLQALVTALIDREFCHGFKCSPPCRKCAKRVPRTLAFATDPDVSEQALQEPAIAAVSGPHFGMYWAKDVGNLDPMLQDQIVDAISTRLTQDPTLVVTVLRQLSIVGQRIDTERSSRWVESLRLMAETVENRLMPILHANLEKIVQSPAWSDLLDGVGSLDDVLEKSLVMLIDGLTEARVAQIYQILVGQVLLREQGFEVPQSRQAVENARASILRYLKKRWINVRALGGFDKLEKWCLKELADDLDVASADLVLTDEAPVKMGPLPSRLLTGRRTSAVAGVARPRSSLGAAASPGSSGRVRTASTASTGSASVAAARKVVRDEGECEAGPNNMRAAVLNRNAARTSVVNGHCSLSTTSTASTSSPIAARPRSTAGTAFPTPRVAGTASSSPRVSSINGASPRSGTPMATAAGKERLRTTSTASVASVPSARLLKGRQSAVASAQRPATVAANKGAGQEPKRQAFPSSNTAAISSSSAAVTPKKSTPRVPTPPDADKTPTKAVRTVRSAANLSPRTSDAKPPSSSLDSSTAKPKQPTLGAKSSFIRATPGPGGTFSLSSTHSGRGLRPRTLSSSSTGKKSADQGSQTTAGATAGRRSVAPTRRISGDSAQPTSSASKAPAGPREAMPTDAINNVRKASQSNNMPRSDSTKTIVYYSASTRGGDAAIYPDSNALMGGIRLIVGIPCIVCLPLPSASIVKKPSASSAQIRRPSPTSSAPSRIAARASPAASTAPAGGGGRKVRATVRYLGPVAGTKGLWVGILLHLPPSVSDSLPSTKVLRLRNGSYDGVQYFAAIKGKEAEKGEKREAEHRVERRRELWRALTPDLPFPEEGKGKDGKGEEEAEVKKVAEVQLFVRPEDVVWVVQ</sequence>
<dbReference type="Proteomes" id="UP000006174">
    <property type="component" value="Unassembled WGS sequence"/>
</dbReference>
<feature type="compositionally biased region" description="Polar residues" evidence="1">
    <location>
        <begin position="982"/>
        <end position="999"/>
    </location>
</feature>
<evidence type="ECO:0000259" key="3">
    <source>
        <dbReference type="PROSITE" id="PS50245"/>
    </source>
</evidence>
<feature type="compositionally biased region" description="Polar residues" evidence="1">
    <location>
        <begin position="1103"/>
        <end position="1127"/>
    </location>
</feature>
<gene>
    <name evidence="4" type="ORF">UHOR_05037</name>
</gene>
<feature type="compositionally biased region" description="Low complexity" evidence="1">
    <location>
        <begin position="1062"/>
        <end position="1074"/>
    </location>
</feature>
<evidence type="ECO:0000313" key="5">
    <source>
        <dbReference type="Proteomes" id="UP000006174"/>
    </source>
</evidence>
<dbReference type="HOGENOM" id="CLU_259847_0_0_1"/>
<dbReference type="InterPro" id="IPR000938">
    <property type="entry name" value="CAP-Gly_domain"/>
</dbReference>
<dbReference type="InterPro" id="IPR000210">
    <property type="entry name" value="BTB/POZ_dom"/>
</dbReference>
<accession>I2FYE4</accession>
<dbReference type="CDD" id="cd18186">
    <property type="entry name" value="BTB_POZ_ZBTB_KLHL-like"/>
    <property type="match status" value="1"/>
</dbReference>